<keyword evidence="2" id="KW-1185">Reference proteome</keyword>
<dbReference type="AlphaFoldDB" id="A0A317X6Z9"/>
<evidence type="ECO:0000313" key="2">
    <source>
        <dbReference type="Proteomes" id="UP000246702"/>
    </source>
</evidence>
<comment type="caution">
    <text evidence="1">The sequence shown here is derived from an EMBL/GenBank/DDBJ whole genome shotgun (WGS) entry which is preliminary data.</text>
</comment>
<dbReference type="OrthoDB" id="2687876at2759"/>
<organism evidence="1 2">
    <name type="scientific">Aspergillus sclerotioniger CBS 115572</name>
    <dbReference type="NCBI Taxonomy" id="1450535"/>
    <lineage>
        <taxon>Eukaryota</taxon>
        <taxon>Fungi</taxon>
        <taxon>Dikarya</taxon>
        <taxon>Ascomycota</taxon>
        <taxon>Pezizomycotina</taxon>
        <taxon>Eurotiomycetes</taxon>
        <taxon>Eurotiomycetidae</taxon>
        <taxon>Eurotiales</taxon>
        <taxon>Aspergillaceae</taxon>
        <taxon>Aspergillus</taxon>
        <taxon>Aspergillus subgen. Circumdati</taxon>
    </lineage>
</organism>
<dbReference type="Proteomes" id="UP000246702">
    <property type="component" value="Unassembled WGS sequence"/>
</dbReference>
<dbReference type="STRING" id="1450535.A0A317X6Z9"/>
<gene>
    <name evidence="1" type="ORF">BO94DRAFT_614478</name>
</gene>
<dbReference type="RefSeq" id="XP_025470173.1">
    <property type="nucleotide sequence ID" value="XM_025616739.1"/>
</dbReference>
<proteinExistence type="predicted"/>
<name>A0A317X6Z9_9EURO</name>
<dbReference type="GeneID" id="37118882"/>
<dbReference type="EMBL" id="MSFK01000006">
    <property type="protein sequence ID" value="PWY93412.1"/>
    <property type="molecule type" value="Genomic_DNA"/>
</dbReference>
<reference evidence="1 2" key="1">
    <citation type="submission" date="2016-12" db="EMBL/GenBank/DDBJ databases">
        <title>The genomes of Aspergillus section Nigri reveals drivers in fungal speciation.</title>
        <authorList>
            <consortium name="DOE Joint Genome Institute"/>
            <person name="Vesth T.C."/>
            <person name="Nybo J."/>
            <person name="Theobald S."/>
            <person name="Brandl J."/>
            <person name="Frisvad J.C."/>
            <person name="Nielsen K.F."/>
            <person name="Lyhne E.K."/>
            <person name="Kogle M.E."/>
            <person name="Kuo A."/>
            <person name="Riley R."/>
            <person name="Clum A."/>
            <person name="Nolan M."/>
            <person name="Lipzen A."/>
            <person name="Salamov A."/>
            <person name="Henrissat B."/>
            <person name="Wiebenga A."/>
            <person name="De Vries R.P."/>
            <person name="Grigoriev I.V."/>
            <person name="Mortensen U.H."/>
            <person name="Andersen M.R."/>
            <person name="Baker S.E."/>
        </authorList>
    </citation>
    <scope>NUCLEOTIDE SEQUENCE [LARGE SCALE GENOMIC DNA]</scope>
    <source>
        <strain evidence="1 2">CBS 115572</strain>
    </source>
</reference>
<protein>
    <recommendedName>
        <fullName evidence="3">Protein kinase domain-containing protein</fullName>
    </recommendedName>
</protein>
<accession>A0A317X6Z9</accession>
<dbReference type="InterPro" id="IPR011009">
    <property type="entry name" value="Kinase-like_dom_sf"/>
</dbReference>
<sequence>METYEGYPIMPGIKSEILSSHKIKVKGAILYRVQVEDKIKYVCVNAHTLRGRNIVIIPSFEGNEDANLVEIWRGQNGKFKYDFDIFPGVSPQHIWHRNQFDLSRLQKIDEITENVSIVKLADHTRTFIAKVKVVEPEEIDLETRIYGLLRKTRITPRFMGHICEGEDVRGFLLEKVDAIAPLAIDFDACKRVLQTLHDYNWCLGKVTKDNFLIQTDGTAKLIGFGHCKTCSFPAGRRQWKLERKMLQELETLRRLFKQ</sequence>
<dbReference type="SUPFAM" id="SSF56112">
    <property type="entry name" value="Protein kinase-like (PK-like)"/>
    <property type="match status" value="1"/>
</dbReference>
<evidence type="ECO:0000313" key="1">
    <source>
        <dbReference type="EMBL" id="PWY93412.1"/>
    </source>
</evidence>
<evidence type="ECO:0008006" key="3">
    <source>
        <dbReference type="Google" id="ProtNLM"/>
    </source>
</evidence>